<gene>
    <name evidence="2" type="ORF">ACFSUS_03365</name>
</gene>
<evidence type="ECO:0000259" key="1">
    <source>
        <dbReference type="Pfam" id="PF08450"/>
    </source>
</evidence>
<dbReference type="Proteomes" id="UP001597469">
    <property type="component" value="Unassembled WGS sequence"/>
</dbReference>
<feature type="domain" description="SMP-30/Gluconolactonase/LRE-like region" evidence="1">
    <location>
        <begin position="34"/>
        <end position="276"/>
    </location>
</feature>
<dbReference type="InterPro" id="IPR005511">
    <property type="entry name" value="SMP-30"/>
</dbReference>
<protein>
    <submittedName>
        <fullName evidence="2">SMP-30/gluconolactonase/LRE family protein</fullName>
    </submittedName>
</protein>
<comment type="caution">
    <text evidence="2">The sequence shown here is derived from an EMBL/GenBank/DDBJ whole genome shotgun (WGS) entry which is preliminary data.</text>
</comment>
<evidence type="ECO:0000313" key="2">
    <source>
        <dbReference type="EMBL" id="MFD2569655.1"/>
    </source>
</evidence>
<keyword evidence="3" id="KW-1185">Reference proteome</keyword>
<sequence length="305" mass="33380">MVNLKFLLRMMTWPESNITSANVAINTLTTGLRFPEGPAFAPDGSLWAVELKGESLVRFQKGQVARFQVGGQPNGIAIDAQCLIWFCDAGQRAIRRFDPQTNRTDTIVTSLDNQPFDKPNDLAFDAIGNLVFTCPGESRQEPTGYVCVLTTSGDVRKITDGKYFPNGLAFTADGRELIIAETYRHRLWKGRWDAQTAQWTDAHIWATVDGPQGPGGPDGMAFGEDGNLYVAVYGTGKIHVINHGGQVIRYLNLPGQNPTNCAFDPTGRFSLVVTEAEKGELLSCSIAVQGSHLFNPTVFITPINQ</sequence>
<dbReference type="Gene3D" id="2.120.10.30">
    <property type="entry name" value="TolB, C-terminal domain"/>
    <property type="match status" value="1"/>
</dbReference>
<organism evidence="2 3">
    <name type="scientific">Spirosoma soli</name>
    <dbReference type="NCBI Taxonomy" id="1770529"/>
    <lineage>
        <taxon>Bacteria</taxon>
        <taxon>Pseudomonadati</taxon>
        <taxon>Bacteroidota</taxon>
        <taxon>Cytophagia</taxon>
        <taxon>Cytophagales</taxon>
        <taxon>Cytophagaceae</taxon>
        <taxon>Spirosoma</taxon>
    </lineage>
</organism>
<dbReference type="PRINTS" id="PR01790">
    <property type="entry name" value="SMP30FAMILY"/>
</dbReference>
<dbReference type="EMBL" id="JBHULN010000001">
    <property type="protein sequence ID" value="MFD2569655.1"/>
    <property type="molecule type" value="Genomic_DNA"/>
</dbReference>
<dbReference type="PANTHER" id="PTHR47572">
    <property type="entry name" value="LIPOPROTEIN-RELATED"/>
    <property type="match status" value="1"/>
</dbReference>
<evidence type="ECO:0000313" key="3">
    <source>
        <dbReference type="Proteomes" id="UP001597469"/>
    </source>
</evidence>
<dbReference type="InterPro" id="IPR011042">
    <property type="entry name" value="6-blade_b-propeller_TolB-like"/>
</dbReference>
<name>A0ABW5LXZ9_9BACT</name>
<reference evidence="3" key="1">
    <citation type="journal article" date="2019" name="Int. J. Syst. Evol. Microbiol.">
        <title>The Global Catalogue of Microorganisms (GCM) 10K type strain sequencing project: providing services to taxonomists for standard genome sequencing and annotation.</title>
        <authorList>
            <consortium name="The Broad Institute Genomics Platform"/>
            <consortium name="The Broad Institute Genome Sequencing Center for Infectious Disease"/>
            <person name="Wu L."/>
            <person name="Ma J."/>
        </authorList>
    </citation>
    <scope>NUCLEOTIDE SEQUENCE [LARGE SCALE GENOMIC DNA]</scope>
    <source>
        <strain evidence="3">KCTC 42805</strain>
    </source>
</reference>
<dbReference type="InterPro" id="IPR013658">
    <property type="entry name" value="SGL"/>
</dbReference>
<dbReference type="InterPro" id="IPR051262">
    <property type="entry name" value="SMP-30/CGR1_Lactonase"/>
</dbReference>
<dbReference type="PANTHER" id="PTHR47572:SF5">
    <property type="entry name" value="BLR2277 PROTEIN"/>
    <property type="match status" value="1"/>
</dbReference>
<dbReference type="Pfam" id="PF08450">
    <property type="entry name" value="SGL"/>
    <property type="match status" value="1"/>
</dbReference>
<dbReference type="SUPFAM" id="SSF63829">
    <property type="entry name" value="Calcium-dependent phosphotriesterase"/>
    <property type="match status" value="1"/>
</dbReference>
<accession>A0ABW5LXZ9</accession>
<proteinExistence type="predicted"/>